<organism evidence="3 4">
    <name type="scientific">Lentzea jiangxiensis</name>
    <dbReference type="NCBI Taxonomy" id="641025"/>
    <lineage>
        <taxon>Bacteria</taxon>
        <taxon>Bacillati</taxon>
        <taxon>Actinomycetota</taxon>
        <taxon>Actinomycetes</taxon>
        <taxon>Pseudonocardiales</taxon>
        <taxon>Pseudonocardiaceae</taxon>
        <taxon>Lentzea</taxon>
    </lineage>
</organism>
<dbReference type="InterPro" id="IPR050039">
    <property type="entry name" value="MAB_1171c-like"/>
</dbReference>
<feature type="transmembrane region" description="Helical" evidence="1">
    <location>
        <begin position="103"/>
        <end position="122"/>
    </location>
</feature>
<evidence type="ECO:0000259" key="2">
    <source>
        <dbReference type="Pfam" id="PF20182"/>
    </source>
</evidence>
<dbReference type="EMBL" id="FNIX01000001">
    <property type="protein sequence ID" value="SDN93445.1"/>
    <property type="molecule type" value="Genomic_DNA"/>
</dbReference>
<feature type="transmembrane region" description="Helical" evidence="1">
    <location>
        <begin position="225"/>
        <end position="243"/>
    </location>
</feature>
<dbReference type="STRING" id="641025.SAMN05421507_101762"/>
<gene>
    <name evidence="3" type="ORF">SAMN05421507_101762</name>
</gene>
<protein>
    <recommendedName>
        <fullName evidence="2">DUF6545 domain-containing protein</fullName>
    </recommendedName>
</protein>
<dbReference type="Proteomes" id="UP000199691">
    <property type="component" value="Unassembled WGS sequence"/>
</dbReference>
<dbReference type="Pfam" id="PF20182">
    <property type="entry name" value="DUF6545"/>
    <property type="match status" value="1"/>
</dbReference>
<keyword evidence="1" id="KW-0472">Membrane</keyword>
<accession>A0A1H0FFI6</accession>
<keyword evidence="1" id="KW-0812">Transmembrane</keyword>
<feature type="transmembrane region" description="Helical" evidence="1">
    <location>
        <begin position="6"/>
        <end position="23"/>
    </location>
</feature>
<keyword evidence="1" id="KW-1133">Transmembrane helix</keyword>
<evidence type="ECO:0000313" key="3">
    <source>
        <dbReference type="EMBL" id="SDN93445.1"/>
    </source>
</evidence>
<proteinExistence type="predicted"/>
<dbReference type="InterPro" id="IPR046675">
    <property type="entry name" value="DUF6545"/>
</dbReference>
<keyword evidence="4" id="KW-1185">Reference proteome</keyword>
<dbReference type="OrthoDB" id="3685619at2"/>
<evidence type="ECO:0000313" key="4">
    <source>
        <dbReference type="Proteomes" id="UP000199691"/>
    </source>
</evidence>
<reference evidence="4" key="1">
    <citation type="submission" date="2016-10" db="EMBL/GenBank/DDBJ databases">
        <authorList>
            <person name="Varghese N."/>
            <person name="Submissions S."/>
        </authorList>
    </citation>
    <scope>NUCLEOTIDE SEQUENCE [LARGE SCALE GENOMIC DNA]</scope>
    <source>
        <strain evidence="4">CGMCC 4.6609</strain>
    </source>
</reference>
<feature type="transmembrane region" description="Helical" evidence="1">
    <location>
        <begin position="142"/>
        <end position="164"/>
    </location>
</feature>
<feature type="transmembrane region" description="Helical" evidence="1">
    <location>
        <begin position="69"/>
        <end position="91"/>
    </location>
</feature>
<dbReference type="AlphaFoldDB" id="A0A1H0FFI6"/>
<sequence>MAIFNLIYLSCGVVGLLLLAYKIRALRSSWGSPRVVALISTVFFSAFALLCAAPANIGWINRTSGVPNFAALLVYSLVVCFAGSAFALVLYWRYPAAQAWRRVRLIVVGYASIVAAMIVLFSESEVGEERQVDFDTFYATQPTIAVFLFIYLVATMIGCGGQAYHCWQGSCDEAISTRPWLRLGLRWYCAAALFPMMFAVIKLFVLLTNWAGEHGFDVLSTTAPLMASLSMIPLVIAMALPVFGPRRPSPSLWVRRWRTYFALRPLHRALVHVNPAIVLVAPGKHLNPHHRVRRQIIELNDWRWALTPYFDLNVGEAAASLAHEASLTKDEVAAVVEAAQLRVAGSSGGRAREPVRRPAAEIVDGTDLAAEHDRWVRISRAYQHSPIVDAAVAAVAARVDAAGGME</sequence>
<feature type="domain" description="DUF6545" evidence="2">
    <location>
        <begin position="253"/>
        <end position="383"/>
    </location>
</feature>
<dbReference type="RefSeq" id="WP_090095149.1">
    <property type="nucleotide sequence ID" value="NZ_FNIX01000001.1"/>
</dbReference>
<feature type="transmembrane region" description="Helical" evidence="1">
    <location>
        <begin position="185"/>
        <end position="205"/>
    </location>
</feature>
<name>A0A1H0FFI6_9PSEU</name>
<evidence type="ECO:0000256" key="1">
    <source>
        <dbReference type="SAM" id="Phobius"/>
    </source>
</evidence>
<dbReference type="NCBIfam" id="NF042915">
    <property type="entry name" value="MAB_1171c_fam"/>
    <property type="match status" value="1"/>
</dbReference>
<feature type="transmembrane region" description="Helical" evidence="1">
    <location>
        <begin position="35"/>
        <end position="57"/>
    </location>
</feature>